<gene>
    <name evidence="2" type="primary">Gpr179_0</name>
    <name evidence="2" type="ORF">AEGCAU_R15171</name>
</gene>
<evidence type="ECO:0000256" key="1">
    <source>
        <dbReference type="SAM" id="MobiDB-lite"/>
    </source>
</evidence>
<feature type="compositionally biased region" description="Basic and acidic residues" evidence="1">
    <location>
        <begin position="17"/>
        <end position="35"/>
    </location>
</feature>
<reference evidence="2" key="1">
    <citation type="submission" date="2019-10" db="EMBL/GenBank/DDBJ databases">
        <title>Bird 10,000 Genomes (B10K) Project - Family phase.</title>
        <authorList>
            <person name="Zhang G."/>
        </authorList>
    </citation>
    <scope>NUCLEOTIDE SEQUENCE</scope>
    <source>
        <strain evidence="2">B10K-DU-002-10</strain>
        <tissue evidence="2">Muscle</tissue>
    </source>
</reference>
<evidence type="ECO:0000313" key="3">
    <source>
        <dbReference type="Proteomes" id="UP000628412"/>
    </source>
</evidence>
<comment type="caution">
    <text evidence="2">The sequence shown here is derived from an EMBL/GenBank/DDBJ whole genome shotgun (WGS) entry which is preliminary data.</text>
</comment>
<dbReference type="AlphaFoldDB" id="A0A850Y8I1"/>
<organism evidence="2 3">
    <name type="scientific">Aegithalos caudatus</name>
    <name type="common">Long-tailed tit</name>
    <name type="synonym">Acredula caudata</name>
    <dbReference type="NCBI Taxonomy" id="73327"/>
    <lineage>
        <taxon>Eukaryota</taxon>
        <taxon>Metazoa</taxon>
        <taxon>Chordata</taxon>
        <taxon>Craniata</taxon>
        <taxon>Vertebrata</taxon>
        <taxon>Euteleostomi</taxon>
        <taxon>Archelosauria</taxon>
        <taxon>Archosauria</taxon>
        <taxon>Dinosauria</taxon>
        <taxon>Saurischia</taxon>
        <taxon>Theropoda</taxon>
        <taxon>Coelurosauria</taxon>
        <taxon>Aves</taxon>
        <taxon>Neognathae</taxon>
        <taxon>Neoaves</taxon>
        <taxon>Telluraves</taxon>
        <taxon>Australaves</taxon>
        <taxon>Passeriformes</taxon>
        <taxon>Sylvioidea</taxon>
        <taxon>Aegithalidae</taxon>
        <taxon>Aegithalos</taxon>
    </lineage>
</organism>
<proteinExistence type="predicted"/>
<dbReference type="EMBL" id="WEIU01012599">
    <property type="protein sequence ID" value="NWH89757.1"/>
    <property type="molecule type" value="Genomic_DNA"/>
</dbReference>
<name>A0A850Y8I1_AEGCA</name>
<dbReference type="Proteomes" id="UP000628412">
    <property type="component" value="Unassembled WGS sequence"/>
</dbReference>
<evidence type="ECO:0000313" key="2">
    <source>
        <dbReference type="EMBL" id="NWH89757.1"/>
    </source>
</evidence>
<protein>
    <submittedName>
        <fullName evidence="2">GP179 protein</fullName>
    </submittedName>
</protein>
<feature type="non-terminal residue" evidence="2">
    <location>
        <position position="123"/>
    </location>
</feature>
<feature type="non-terminal residue" evidence="2">
    <location>
        <position position="1"/>
    </location>
</feature>
<sequence>CPWEVAEPQLEKGTGPGKERPPGKEASKALEKSSTDRASIYEICPWESQDSKSSDKAEICPWEVAEPQVEKGTGPGMERLPGKEASKALEKSSKERESICTWESLDIPQTPAKPHTGSSALPK</sequence>
<keyword evidence="3" id="KW-1185">Reference proteome</keyword>
<accession>A0A850Y8I1</accession>
<feature type="compositionally biased region" description="Basic and acidic residues" evidence="1">
    <location>
        <begin position="80"/>
        <end position="98"/>
    </location>
</feature>
<feature type="region of interest" description="Disordered" evidence="1">
    <location>
        <begin position="1"/>
        <end position="35"/>
    </location>
</feature>
<feature type="region of interest" description="Disordered" evidence="1">
    <location>
        <begin position="64"/>
        <end position="123"/>
    </location>
</feature>